<keyword evidence="1" id="KW-1133">Transmembrane helix</keyword>
<organism evidence="2">
    <name type="scientific">candidate division WOR-3 bacterium</name>
    <dbReference type="NCBI Taxonomy" id="2052148"/>
    <lineage>
        <taxon>Bacteria</taxon>
        <taxon>Bacteria division WOR-3</taxon>
    </lineage>
</organism>
<name>A0A7V0Z7N5_UNCW3</name>
<keyword evidence="1" id="KW-0812">Transmembrane</keyword>
<evidence type="ECO:0008006" key="3">
    <source>
        <dbReference type="Google" id="ProtNLM"/>
    </source>
</evidence>
<sequence>MIFFLWFIFSQFETKADLAKAFINKKLTIGDPFEILIEVSIPANKNISEPFIDSIEPFAIIEQKHKIIQEKGKAKHSYHLRVSAFNIGELKFPPVKFLLREGSKTDTIQTNPVDIKITGTLPEGMKDINDIKEMIDFPNPLPAIILIIVFCAGVIAFLGINFYKKLKQKRILTEEKIPCWTRALNAIDSLLKEDFINKGMIKKFYYTLTDILKRYLEERFQFPAVEQTTTEIFHSMKSLKIPLREDFQHIFSYADMVKYAKFIPPQDATDSIVNKAKELILKTVPEDKGEKK</sequence>
<protein>
    <recommendedName>
        <fullName evidence="3">Protein BatD</fullName>
    </recommendedName>
</protein>
<keyword evidence="1" id="KW-0472">Membrane</keyword>
<dbReference type="AlphaFoldDB" id="A0A7V0Z7N5"/>
<proteinExistence type="predicted"/>
<comment type="caution">
    <text evidence="2">The sequence shown here is derived from an EMBL/GenBank/DDBJ whole genome shotgun (WGS) entry which is preliminary data.</text>
</comment>
<reference evidence="2" key="1">
    <citation type="journal article" date="2020" name="mSystems">
        <title>Genome- and Community-Level Interaction Insights into Carbon Utilization and Element Cycling Functions of Hydrothermarchaeota in Hydrothermal Sediment.</title>
        <authorList>
            <person name="Zhou Z."/>
            <person name="Liu Y."/>
            <person name="Xu W."/>
            <person name="Pan J."/>
            <person name="Luo Z.H."/>
            <person name="Li M."/>
        </authorList>
    </citation>
    <scope>NUCLEOTIDE SEQUENCE [LARGE SCALE GENOMIC DNA]</scope>
    <source>
        <strain evidence="2">SpSt-258</strain>
    </source>
</reference>
<gene>
    <name evidence="2" type="ORF">ENP86_11615</name>
</gene>
<feature type="transmembrane region" description="Helical" evidence="1">
    <location>
        <begin position="141"/>
        <end position="163"/>
    </location>
</feature>
<dbReference type="EMBL" id="DSKY01000022">
    <property type="protein sequence ID" value="HDY60171.1"/>
    <property type="molecule type" value="Genomic_DNA"/>
</dbReference>
<evidence type="ECO:0000256" key="1">
    <source>
        <dbReference type="SAM" id="Phobius"/>
    </source>
</evidence>
<evidence type="ECO:0000313" key="2">
    <source>
        <dbReference type="EMBL" id="HDY60171.1"/>
    </source>
</evidence>
<accession>A0A7V0Z7N5</accession>